<dbReference type="GO" id="GO:0005886">
    <property type="term" value="C:plasma membrane"/>
    <property type="evidence" value="ECO:0007669"/>
    <property type="project" value="UniProtKB-SubCell"/>
</dbReference>
<reference evidence="14 15" key="1">
    <citation type="submission" date="2019-07" db="EMBL/GenBank/DDBJ databases">
        <title>Lentzea xizangensis sp. nov., isolated from Qinghai-Tibetan Plateau Soils.</title>
        <authorList>
            <person name="Huang J."/>
        </authorList>
    </citation>
    <scope>NUCLEOTIDE SEQUENCE [LARGE SCALE GENOMIC DNA]</scope>
    <source>
        <strain evidence="14 15">FXJ1.1311</strain>
    </source>
</reference>
<evidence type="ECO:0000256" key="6">
    <source>
        <dbReference type="ARBA" id="ARBA00023015"/>
    </source>
</evidence>
<proteinExistence type="predicted"/>
<protein>
    <recommendedName>
        <fullName evidence="10">Regulator of SigK</fullName>
    </recommendedName>
    <alternativeName>
        <fullName evidence="9">Sigma-K anti-sigma factor RskA</fullName>
    </alternativeName>
</protein>
<feature type="domain" description="Anti-sigma K factor RskA C-terminal" evidence="13">
    <location>
        <begin position="113"/>
        <end position="255"/>
    </location>
</feature>
<evidence type="ECO:0000256" key="7">
    <source>
        <dbReference type="ARBA" id="ARBA00023136"/>
    </source>
</evidence>
<evidence type="ECO:0000256" key="10">
    <source>
        <dbReference type="ARBA" id="ARBA00030803"/>
    </source>
</evidence>
<keyword evidence="5 12" id="KW-1133">Transmembrane helix</keyword>
<feature type="transmembrane region" description="Helical" evidence="12">
    <location>
        <begin position="111"/>
        <end position="130"/>
    </location>
</feature>
<evidence type="ECO:0000256" key="9">
    <source>
        <dbReference type="ARBA" id="ARBA00029829"/>
    </source>
</evidence>
<dbReference type="InterPro" id="IPR051474">
    <property type="entry name" value="Anti-sigma-K/W_factor"/>
</dbReference>
<dbReference type="AlphaFoldDB" id="A0A563EVH0"/>
<keyword evidence="4 12" id="KW-0812">Transmembrane</keyword>
<evidence type="ECO:0000256" key="8">
    <source>
        <dbReference type="ARBA" id="ARBA00023163"/>
    </source>
</evidence>
<dbReference type="OrthoDB" id="5183209at2"/>
<dbReference type="Pfam" id="PF10099">
    <property type="entry name" value="RskA_C"/>
    <property type="match status" value="1"/>
</dbReference>
<dbReference type="PANTHER" id="PTHR37461">
    <property type="entry name" value="ANTI-SIGMA-K FACTOR RSKA"/>
    <property type="match status" value="1"/>
</dbReference>
<comment type="subcellular location">
    <subcellularLocation>
        <location evidence="2">Cell membrane</location>
    </subcellularLocation>
    <subcellularLocation>
        <location evidence="1">Membrane</location>
        <topology evidence="1">Single-pass membrane protein</topology>
    </subcellularLocation>
</comment>
<keyword evidence="7 12" id="KW-0472">Membrane</keyword>
<feature type="region of interest" description="Disordered" evidence="11">
    <location>
        <begin position="81"/>
        <end position="102"/>
    </location>
</feature>
<keyword evidence="6" id="KW-0805">Transcription regulation</keyword>
<dbReference type="GO" id="GO:0006417">
    <property type="term" value="P:regulation of translation"/>
    <property type="evidence" value="ECO:0007669"/>
    <property type="project" value="TreeGrafter"/>
</dbReference>
<dbReference type="RefSeq" id="WP_146351307.1">
    <property type="nucleotide sequence ID" value="NZ_VOBR01000007.1"/>
</dbReference>
<dbReference type="PANTHER" id="PTHR37461:SF1">
    <property type="entry name" value="ANTI-SIGMA-K FACTOR RSKA"/>
    <property type="match status" value="1"/>
</dbReference>
<organism evidence="14 15">
    <name type="scientific">Lentzea tibetensis</name>
    <dbReference type="NCBI Taxonomy" id="2591470"/>
    <lineage>
        <taxon>Bacteria</taxon>
        <taxon>Bacillati</taxon>
        <taxon>Actinomycetota</taxon>
        <taxon>Actinomycetes</taxon>
        <taxon>Pseudonocardiales</taxon>
        <taxon>Pseudonocardiaceae</taxon>
        <taxon>Lentzea</taxon>
    </lineage>
</organism>
<dbReference type="InterPro" id="IPR018764">
    <property type="entry name" value="RskA_C"/>
</dbReference>
<evidence type="ECO:0000256" key="5">
    <source>
        <dbReference type="ARBA" id="ARBA00022989"/>
    </source>
</evidence>
<keyword evidence="8" id="KW-0804">Transcription</keyword>
<dbReference type="Gene3D" id="1.10.10.1320">
    <property type="entry name" value="Anti-sigma factor, zinc-finger domain"/>
    <property type="match status" value="1"/>
</dbReference>
<evidence type="ECO:0000256" key="4">
    <source>
        <dbReference type="ARBA" id="ARBA00022692"/>
    </source>
</evidence>
<dbReference type="GO" id="GO:0016989">
    <property type="term" value="F:sigma factor antagonist activity"/>
    <property type="evidence" value="ECO:0007669"/>
    <property type="project" value="TreeGrafter"/>
</dbReference>
<keyword evidence="3" id="KW-1003">Cell membrane</keyword>
<dbReference type="EMBL" id="VOBR01000007">
    <property type="protein sequence ID" value="TWP51700.1"/>
    <property type="molecule type" value="Genomic_DNA"/>
</dbReference>
<evidence type="ECO:0000313" key="15">
    <source>
        <dbReference type="Proteomes" id="UP000316639"/>
    </source>
</evidence>
<sequence length="263" mass="28087">MTGERRGQPCPNEELAVGWAMHALEPNEEAILRDHLPGCARCQLTVRSTHEVMAVMGGSVRREEPPARLRARLMDAIEHTPQEPQKPNQPRHALPDASPIPLRPRRSKARVLLAAAAVLLVVAMGGAAAVKLNQLSGEVSAVKLQNEQMNRALALSVDPKASHVPLKSTTTGEEIGTLVSTATDAAFVPERLSPNDNGHIYVVWGTSTPSPVPLATFDLQSGAPNLLTWSADAHKHKQFAVSIEPGRVAPAEPTTIVANGQVA</sequence>
<dbReference type="Proteomes" id="UP000316639">
    <property type="component" value="Unassembled WGS sequence"/>
</dbReference>
<evidence type="ECO:0000256" key="11">
    <source>
        <dbReference type="SAM" id="MobiDB-lite"/>
    </source>
</evidence>
<keyword evidence="15" id="KW-1185">Reference proteome</keyword>
<evidence type="ECO:0000313" key="14">
    <source>
        <dbReference type="EMBL" id="TWP51700.1"/>
    </source>
</evidence>
<name>A0A563EVH0_9PSEU</name>
<dbReference type="InterPro" id="IPR041916">
    <property type="entry name" value="Anti_sigma_zinc_sf"/>
</dbReference>
<accession>A0A563EVH0</accession>
<evidence type="ECO:0000259" key="13">
    <source>
        <dbReference type="Pfam" id="PF10099"/>
    </source>
</evidence>
<comment type="caution">
    <text evidence="14">The sequence shown here is derived from an EMBL/GenBank/DDBJ whole genome shotgun (WGS) entry which is preliminary data.</text>
</comment>
<evidence type="ECO:0000256" key="3">
    <source>
        <dbReference type="ARBA" id="ARBA00022475"/>
    </source>
</evidence>
<gene>
    <name evidence="14" type="ORF">FKR81_12585</name>
</gene>
<evidence type="ECO:0000256" key="12">
    <source>
        <dbReference type="SAM" id="Phobius"/>
    </source>
</evidence>
<evidence type="ECO:0000256" key="2">
    <source>
        <dbReference type="ARBA" id="ARBA00004236"/>
    </source>
</evidence>
<evidence type="ECO:0000256" key="1">
    <source>
        <dbReference type="ARBA" id="ARBA00004167"/>
    </source>
</evidence>